<dbReference type="PANTHER" id="PTHR43464">
    <property type="entry name" value="METHYLTRANSFERASE"/>
    <property type="match status" value="1"/>
</dbReference>
<sequence>MNYQETFNLIGGVDIYIIDQILKGRYTNRPSILDAGCGRGRNLKWFYANDLDIYGIDTDENVLAFAKAEYPKSAKNFNVGNLEKLPYHNNNFDHIICCAVLHFAQSEAQFTAMFDELVRVLKPNGSLLIRMASNIGLDGNAPKLMYKENGQKGTYYLTRERIDNLVQEFDIELIEPIKTTNVQDERAMTTLVFKKKLKTKSGK</sequence>
<dbReference type="Gene3D" id="3.40.50.150">
    <property type="entry name" value="Vaccinia Virus protein VP39"/>
    <property type="match status" value="1"/>
</dbReference>
<organism evidence="5 6">
    <name type="scientific">Nonlabens agnitus</name>
    <dbReference type="NCBI Taxonomy" id="870484"/>
    <lineage>
        <taxon>Bacteria</taxon>
        <taxon>Pseudomonadati</taxon>
        <taxon>Bacteroidota</taxon>
        <taxon>Flavobacteriia</taxon>
        <taxon>Flavobacteriales</taxon>
        <taxon>Flavobacteriaceae</taxon>
        <taxon>Nonlabens</taxon>
    </lineage>
</organism>
<dbReference type="InterPro" id="IPR029063">
    <property type="entry name" value="SAM-dependent_MTases_sf"/>
</dbReference>
<protein>
    <submittedName>
        <fullName evidence="5">SAM-dependent methyltransferase</fullName>
    </submittedName>
</protein>
<dbReference type="Pfam" id="PF08241">
    <property type="entry name" value="Methyltransf_11"/>
    <property type="match status" value="1"/>
</dbReference>
<dbReference type="AlphaFoldDB" id="A0A2S9WR12"/>
<keyword evidence="3" id="KW-0949">S-adenosyl-L-methionine</keyword>
<name>A0A2S9WR12_9FLAO</name>
<gene>
    <name evidence="5" type="ORF">BST86_01890</name>
</gene>
<dbReference type="GO" id="GO:0008757">
    <property type="term" value="F:S-adenosylmethionine-dependent methyltransferase activity"/>
    <property type="evidence" value="ECO:0007669"/>
    <property type="project" value="InterPro"/>
</dbReference>
<evidence type="ECO:0000256" key="1">
    <source>
        <dbReference type="ARBA" id="ARBA00022603"/>
    </source>
</evidence>
<evidence type="ECO:0000313" key="6">
    <source>
        <dbReference type="Proteomes" id="UP000239532"/>
    </source>
</evidence>
<proteinExistence type="predicted"/>
<evidence type="ECO:0000313" key="5">
    <source>
        <dbReference type="EMBL" id="PRP65925.1"/>
    </source>
</evidence>
<dbReference type="InterPro" id="IPR013216">
    <property type="entry name" value="Methyltransf_11"/>
</dbReference>
<evidence type="ECO:0000256" key="3">
    <source>
        <dbReference type="ARBA" id="ARBA00022691"/>
    </source>
</evidence>
<dbReference type="SUPFAM" id="SSF53335">
    <property type="entry name" value="S-adenosyl-L-methionine-dependent methyltransferases"/>
    <property type="match status" value="1"/>
</dbReference>
<dbReference type="RefSeq" id="WP_105981791.1">
    <property type="nucleotide sequence ID" value="NZ_MQUC01000003.1"/>
</dbReference>
<dbReference type="EMBL" id="MQUC01000003">
    <property type="protein sequence ID" value="PRP65925.1"/>
    <property type="molecule type" value="Genomic_DNA"/>
</dbReference>
<keyword evidence="2 5" id="KW-0808">Transferase</keyword>
<dbReference type="PANTHER" id="PTHR43464:SF19">
    <property type="entry name" value="UBIQUINONE BIOSYNTHESIS O-METHYLTRANSFERASE, MITOCHONDRIAL"/>
    <property type="match status" value="1"/>
</dbReference>
<accession>A0A2S9WR12</accession>
<keyword evidence="1 5" id="KW-0489">Methyltransferase</keyword>
<comment type="caution">
    <text evidence="5">The sequence shown here is derived from an EMBL/GenBank/DDBJ whole genome shotgun (WGS) entry which is preliminary data.</text>
</comment>
<dbReference type="Proteomes" id="UP000239532">
    <property type="component" value="Unassembled WGS sequence"/>
</dbReference>
<reference evidence="5 6" key="1">
    <citation type="submission" date="2016-11" db="EMBL/GenBank/DDBJ databases">
        <title>Trade-off between light-utilization and light-protection in marine flavobacteria.</title>
        <authorList>
            <person name="Kumagai Y."/>
        </authorList>
    </citation>
    <scope>NUCLEOTIDE SEQUENCE [LARGE SCALE GENOMIC DNA]</scope>
    <source>
        <strain evidence="5 6">JCM 17109</strain>
    </source>
</reference>
<evidence type="ECO:0000256" key="2">
    <source>
        <dbReference type="ARBA" id="ARBA00022679"/>
    </source>
</evidence>
<evidence type="ECO:0000259" key="4">
    <source>
        <dbReference type="Pfam" id="PF08241"/>
    </source>
</evidence>
<dbReference type="OrthoDB" id="3896938at2"/>
<feature type="domain" description="Methyltransferase type 11" evidence="4">
    <location>
        <begin position="33"/>
        <end position="129"/>
    </location>
</feature>
<dbReference type="CDD" id="cd02440">
    <property type="entry name" value="AdoMet_MTases"/>
    <property type="match status" value="1"/>
</dbReference>
<keyword evidence="6" id="KW-1185">Reference proteome</keyword>
<dbReference type="GO" id="GO:0032259">
    <property type="term" value="P:methylation"/>
    <property type="evidence" value="ECO:0007669"/>
    <property type="project" value="UniProtKB-KW"/>
</dbReference>